<organism evidence="1 2">
    <name type="scientific">Pseudoalteromonas phenolica</name>
    <dbReference type="NCBI Taxonomy" id="161398"/>
    <lineage>
        <taxon>Bacteria</taxon>
        <taxon>Pseudomonadati</taxon>
        <taxon>Pseudomonadota</taxon>
        <taxon>Gammaproteobacteria</taxon>
        <taxon>Alteromonadales</taxon>
        <taxon>Pseudoalteromonadaceae</taxon>
        <taxon>Pseudoalteromonas</taxon>
    </lineage>
</organism>
<gene>
    <name evidence="1" type="ORF">C1E23_11780</name>
</gene>
<comment type="caution">
    <text evidence="1">The sequence shown here is derived from an EMBL/GenBank/DDBJ whole genome shotgun (WGS) entry which is preliminary data.</text>
</comment>
<name>A0A4Q7IP48_9GAMM</name>
<dbReference type="InterPro" id="IPR036866">
    <property type="entry name" value="RibonucZ/Hydroxyglut_hydro"/>
</dbReference>
<reference evidence="1 2" key="1">
    <citation type="submission" date="2018-01" db="EMBL/GenBank/DDBJ databases">
        <title>Co-occurrence of chitin degradation, pigmentation and bioactivity in marine Pseudoalteromonas.</title>
        <authorList>
            <person name="Paulsen S."/>
            <person name="Gram L."/>
            <person name="Machado H."/>
        </authorList>
    </citation>
    <scope>NUCLEOTIDE SEQUENCE [LARGE SCALE GENOMIC DNA]</scope>
    <source>
        <strain evidence="1 2">S3898</strain>
    </source>
</reference>
<evidence type="ECO:0000313" key="2">
    <source>
        <dbReference type="Proteomes" id="UP000291338"/>
    </source>
</evidence>
<dbReference type="AlphaFoldDB" id="A0A4Q7IP48"/>
<protein>
    <recommendedName>
        <fullName evidence="3">MBL fold metallo-hydrolase</fullName>
    </recommendedName>
</protein>
<dbReference type="Gene3D" id="3.60.15.10">
    <property type="entry name" value="Ribonuclease Z/Hydroxyacylglutathione hydrolase-like"/>
    <property type="match status" value="1"/>
</dbReference>
<dbReference type="EMBL" id="PPSX01000041">
    <property type="protein sequence ID" value="RZQ52847.1"/>
    <property type="molecule type" value="Genomic_DNA"/>
</dbReference>
<dbReference type="RefSeq" id="WP_130255757.1">
    <property type="nucleotide sequence ID" value="NZ_PPSX01000041.1"/>
</dbReference>
<accession>A0A4Q7IP48</accession>
<dbReference type="SUPFAM" id="SSF56281">
    <property type="entry name" value="Metallo-hydrolase/oxidoreductase"/>
    <property type="match status" value="1"/>
</dbReference>
<evidence type="ECO:0000313" key="1">
    <source>
        <dbReference type="EMBL" id="RZQ52847.1"/>
    </source>
</evidence>
<dbReference type="Proteomes" id="UP000291338">
    <property type="component" value="Unassembled WGS sequence"/>
</dbReference>
<sequence>MEITFYGVRGSIPTPGPETIKYGGNTTSILVEDQAGNFLILDAGTGIRKLGIDIQGIKEEIYIL</sequence>
<proteinExistence type="predicted"/>
<evidence type="ECO:0008006" key="3">
    <source>
        <dbReference type="Google" id="ProtNLM"/>
    </source>
</evidence>